<feature type="transmembrane region" description="Helical" evidence="1">
    <location>
        <begin position="77"/>
        <end position="98"/>
    </location>
</feature>
<feature type="transmembrane region" description="Helical" evidence="1">
    <location>
        <begin position="283"/>
        <end position="302"/>
    </location>
</feature>
<organism evidence="2 3">
    <name type="scientific">Sphaerochaeta globosa (strain ATCC BAA-1886 / DSM 22777 / Buddy)</name>
    <name type="common">Spirochaeta sp. (strain Buddy)</name>
    <dbReference type="NCBI Taxonomy" id="158189"/>
    <lineage>
        <taxon>Bacteria</taxon>
        <taxon>Pseudomonadati</taxon>
        <taxon>Spirochaetota</taxon>
        <taxon>Spirochaetia</taxon>
        <taxon>Spirochaetales</taxon>
        <taxon>Sphaerochaetaceae</taxon>
        <taxon>Sphaerochaeta</taxon>
    </lineage>
</organism>
<dbReference type="eggNOG" id="COG3238">
    <property type="taxonomic scope" value="Bacteria"/>
</dbReference>
<feature type="transmembrane region" description="Helical" evidence="1">
    <location>
        <begin position="159"/>
        <end position="181"/>
    </location>
</feature>
<keyword evidence="1" id="KW-0472">Membrane</keyword>
<protein>
    <recommendedName>
        <fullName evidence="4">EamA domain-containing protein</fullName>
    </recommendedName>
</protein>
<feature type="transmembrane region" description="Helical" evidence="1">
    <location>
        <begin position="136"/>
        <end position="153"/>
    </location>
</feature>
<dbReference type="EMBL" id="CP002541">
    <property type="protein sequence ID" value="ADY12709.1"/>
    <property type="molecule type" value="Genomic_DNA"/>
</dbReference>
<dbReference type="PANTHER" id="PTHR34821:SF2">
    <property type="entry name" value="INNER MEMBRANE PROTEIN YDCZ"/>
    <property type="match status" value="1"/>
</dbReference>
<feature type="transmembrane region" description="Helical" evidence="1">
    <location>
        <begin position="218"/>
        <end position="244"/>
    </location>
</feature>
<dbReference type="Proteomes" id="UP000008466">
    <property type="component" value="Chromosome"/>
</dbReference>
<dbReference type="Pfam" id="PF04657">
    <property type="entry name" value="DMT_YdcZ"/>
    <property type="match status" value="2"/>
</dbReference>
<keyword evidence="3" id="KW-1185">Reference proteome</keyword>
<keyword evidence="1" id="KW-0812">Transmembrane</keyword>
<dbReference type="KEGG" id="sbu:SpiBuddy_0882"/>
<sequence length="308" mass="32511">MKGYNTLMNLALYLILDVITGMVISIMVVANTLYGQATTMGVSLIVNHTIGLTILSLILIVGRNKPAIRGPGLKAPWYLYFNGLFGLAILNLNYYTVINTGASLAMASTVFGQSLCSLVFDLTGWMGMQKRSLNKAKALSLGVSLVGIIIMAGSGEGTFALLFIALGILAGALTMTQMVLNSTLAIYKGAIRASHQNFIGGLAAGLVFYFLLQGKETLAGLITTPSLPLLLFFSGGTLAVFVVVSTSYVIVKIPAVYSALLLSSAQILMSLAIDTLFFDSFSLPLLVGSLLMLAGMAGNLFVDKKANP</sequence>
<evidence type="ECO:0000313" key="2">
    <source>
        <dbReference type="EMBL" id="ADY12709.1"/>
    </source>
</evidence>
<feature type="transmembrane region" description="Helical" evidence="1">
    <location>
        <begin position="12"/>
        <end position="34"/>
    </location>
</feature>
<evidence type="ECO:0000313" key="3">
    <source>
        <dbReference type="Proteomes" id="UP000008466"/>
    </source>
</evidence>
<evidence type="ECO:0000256" key="1">
    <source>
        <dbReference type="SAM" id="Phobius"/>
    </source>
</evidence>
<accession>F0RYD8</accession>
<evidence type="ECO:0008006" key="4">
    <source>
        <dbReference type="Google" id="ProtNLM"/>
    </source>
</evidence>
<keyword evidence="1" id="KW-1133">Transmembrane helix</keyword>
<dbReference type="HOGENOM" id="CLU_902849_0_0_12"/>
<dbReference type="InterPro" id="IPR006750">
    <property type="entry name" value="YdcZ"/>
</dbReference>
<name>F0RYD8_SPHGB</name>
<dbReference type="GO" id="GO:0005886">
    <property type="term" value="C:plasma membrane"/>
    <property type="evidence" value="ECO:0007669"/>
    <property type="project" value="TreeGrafter"/>
</dbReference>
<dbReference type="STRING" id="158189.SpiBuddy_0882"/>
<feature type="transmembrane region" description="Helical" evidence="1">
    <location>
        <begin position="104"/>
        <end position="124"/>
    </location>
</feature>
<gene>
    <name evidence="2" type="ordered locus">SpiBuddy_0882</name>
</gene>
<reference evidence="3" key="1">
    <citation type="submission" date="2011-02" db="EMBL/GenBank/DDBJ databases">
        <title>Complete sequence of Spirochaeta sp. Buddy.</title>
        <authorList>
            <person name="Lucas S."/>
            <person name="Copeland A."/>
            <person name="Lapidus A."/>
            <person name="Cheng J.-F."/>
            <person name="Goodwin L."/>
            <person name="Pitluck S."/>
            <person name="Zeytun A."/>
            <person name="Detter J.C."/>
            <person name="Han C."/>
            <person name="Tapia R."/>
            <person name="Land M."/>
            <person name="Hauser L."/>
            <person name="Kyrpides N."/>
            <person name="Ivanova N."/>
            <person name="Mikhailova N."/>
            <person name="Pagani I."/>
            <person name="Ritalahti K.M."/>
            <person name="Loeffler F.E."/>
            <person name="Woyke T."/>
        </authorList>
    </citation>
    <scope>NUCLEOTIDE SEQUENCE [LARGE SCALE GENOMIC DNA]</scope>
    <source>
        <strain evidence="3">ATCC BAA-1886 / DSM 22777 / Buddy</strain>
    </source>
</reference>
<dbReference type="AlphaFoldDB" id="F0RYD8"/>
<proteinExistence type="predicted"/>
<feature type="transmembrane region" description="Helical" evidence="1">
    <location>
        <begin position="256"/>
        <end position="277"/>
    </location>
</feature>
<dbReference type="PANTHER" id="PTHR34821">
    <property type="entry name" value="INNER MEMBRANE PROTEIN YDCZ"/>
    <property type="match status" value="1"/>
</dbReference>
<feature type="transmembrane region" description="Helical" evidence="1">
    <location>
        <begin position="193"/>
        <end position="212"/>
    </location>
</feature>
<feature type="transmembrane region" description="Helical" evidence="1">
    <location>
        <begin position="40"/>
        <end position="61"/>
    </location>
</feature>